<dbReference type="GO" id="GO:0006044">
    <property type="term" value="P:N-acetylglucosamine metabolic process"/>
    <property type="evidence" value="ECO:0007669"/>
    <property type="project" value="TreeGrafter"/>
</dbReference>
<sequence>MKGHNRNFNNALKNFGIYLIFLCIILLGVFTSQPYFIYQAKNSIEKNVESKNIKEEKIKKYALHNSNQNGFVINNERNLKNISNNNEVLYSEQLQNSKDNMDLNMKIIIDEQKTKIMEEMHILNNISKILNSSQPIRNLIVTTFRSGSTFTNEIINSHPGTFNYFEPLLKLEYMQASKLIKVTKDLFQCNIPDWYFEHIKQYKWELSHNYRLNEYCKRNETLCFNKTFVEAMCRLFPYISIKVTRLKLHHFEELLKDPSLNMKLVYLIRDPRGTMTSRHRIYWCMKSPDCGNYSKLCDSLMSDYLTAKRFKNLYPTNFRIIRYEDLSIDPFHEVSNLFNFLRLQLSASTIKFLNEHTIVQEKVQNMYSTYRNSSETPFLWRKETDFKIINEIQESCHSVLHHWGYLPAKNKLHQETFNPIMQPFKL</sequence>
<keyword evidence="1" id="KW-1133">Transmembrane helix</keyword>
<proteinExistence type="predicted"/>
<evidence type="ECO:0000313" key="3">
    <source>
        <dbReference type="EMBL" id="JAS23719.1"/>
    </source>
</evidence>
<dbReference type="SUPFAM" id="SSF52540">
    <property type="entry name" value="P-loop containing nucleoside triphosphate hydrolases"/>
    <property type="match status" value="1"/>
</dbReference>
<organism evidence="3">
    <name type="scientific">Clastoptera arizonana</name>
    <name type="common">Arizona spittle bug</name>
    <dbReference type="NCBI Taxonomy" id="38151"/>
    <lineage>
        <taxon>Eukaryota</taxon>
        <taxon>Metazoa</taxon>
        <taxon>Ecdysozoa</taxon>
        <taxon>Arthropoda</taxon>
        <taxon>Hexapoda</taxon>
        <taxon>Insecta</taxon>
        <taxon>Pterygota</taxon>
        <taxon>Neoptera</taxon>
        <taxon>Paraneoptera</taxon>
        <taxon>Hemiptera</taxon>
        <taxon>Auchenorrhyncha</taxon>
        <taxon>Cercopoidea</taxon>
        <taxon>Clastopteridae</taxon>
        <taxon>Clastoptera</taxon>
    </lineage>
</organism>
<dbReference type="Gene3D" id="3.40.50.300">
    <property type="entry name" value="P-loop containing nucleotide triphosphate hydrolases"/>
    <property type="match status" value="1"/>
</dbReference>
<accession>A0A1B6DDG6</accession>
<dbReference type="AlphaFoldDB" id="A0A1B6DDG6"/>
<evidence type="ECO:0000259" key="2">
    <source>
        <dbReference type="Pfam" id="PF00685"/>
    </source>
</evidence>
<dbReference type="InterPro" id="IPR027417">
    <property type="entry name" value="P-loop_NTPase"/>
</dbReference>
<protein>
    <recommendedName>
        <fullName evidence="2">Sulfotransferase domain-containing protein</fullName>
    </recommendedName>
</protein>
<evidence type="ECO:0000256" key="1">
    <source>
        <dbReference type="SAM" id="Phobius"/>
    </source>
</evidence>
<dbReference type="GO" id="GO:0001517">
    <property type="term" value="F:N-acetylglucosamine 6-O-sulfotransferase activity"/>
    <property type="evidence" value="ECO:0007669"/>
    <property type="project" value="TreeGrafter"/>
</dbReference>
<gene>
    <name evidence="3" type="ORF">g.34185</name>
</gene>
<dbReference type="EMBL" id="GEDC01013579">
    <property type="protein sequence ID" value="JAS23719.1"/>
    <property type="molecule type" value="Transcribed_RNA"/>
</dbReference>
<reference evidence="3" key="1">
    <citation type="submission" date="2015-12" db="EMBL/GenBank/DDBJ databases">
        <title>De novo transcriptome assembly of four potential Pierce s Disease insect vectors from Arizona vineyards.</title>
        <authorList>
            <person name="Tassone E.E."/>
        </authorList>
    </citation>
    <scope>NUCLEOTIDE SEQUENCE</scope>
</reference>
<feature type="transmembrane region" description="Helical" evidence="1">
    <location>
        <begin position="15"/>
        <end position="38"/>
    </location>
</feature>
<feature type="domain" description="Sulfotransferase" evidence="2">
    <location>
        <begin position="139"/>
        <end position="403"/>
    </location>
</feature>
<dbReference type="PANTHER" id="PTHR10704">
    <property type="entry name" value="CARBOHYDRATE SULFOTRANSFERASE"/>
    <property type="match status" value="1"/>
</dbReference>
<dbReference type="InterPro" id="IPR000863">
    <property type="entry name" value="Sulfotransferase_dom"/>
</dbReference>
<name>A0A1B6DDG6_9HEMI</name>
<keyword evidence="1" id="KW-0472">Membrane</keyword>
<dbReference type="GO" id="GO:0006790">
    <property type="term" value="P:sulfur compound metabolic process"/>
    <property type="evidence" value="ECO:0007669"/>
    <property type="project" value="TreeGrafter"/>
</dbReference>
<dbReference type="PANTHER" id="PTHR10704:SF44">
    <property type="entry name" value="LD35051P-RELATED"/>
    <property type="match status" value="1"/>
</dbReference>
<dbReference type="InterPro" id="IPR051135">
    <property type="entry name" value="Gal/GlcNAc/GalNAc_ST"/>
</dbReference>
<dbReference type="Pfam" id="PF00685">
    <property type="entry name" value="Sulfotransfer_1"/>
    <property type="match status" value="1"/>
</dbReference>
<keyword evidence="1" id="KW-0812">Transmembrane</keyword>